<dbReference type="AlphaFoldDB" id="D3FZQ5"/>
<protein>
    <recommendedName>
        <fullName evidence="1">Restriction endonuclease type IV Mrr domain-containing protein</fullName>
    </recommendedName>
</protein>
<sequence length="422" mass="48046">MIKDQLTKGEIIAKRDEVTYLFSYGNNQASILHLEARVLSTPMHPDAFLKMGYWEDYTGGVDLVAVIPTLRLETESGELVAINKPNTAPQCFVFRQSTNDQKTLFNEIEKGRLRQGWSFAEGLSLLSGKDQFIQAFEQATAQWDAVKQWGTLSRMLNIKPGDYIVVPKQPDSKHFTIMQAKLREDGLGCYDFIEPLKGRNDYRHVIHVDPDSVQVVHYEAMYPAVIKRLLKSIAYSSPVNVVRQKGFKEAIHTLMIESEKTELKQAHPLQAKMKEVEKRLYHEWVEEARNLTPSDFEKVVKSFMEANGFTIKRANQYDRLGGDIDLKCSKEVPLHTPFEPSMMEVTYYIQVKKHKGITGATGVKQLNQMVDHLPLENGKHVQKILLSLADDFSEDCKVLAEESEVLLIDGVTFAEMYVKSGE</sequence>
<dbReference type="RefSeq" id="WP_012960570.1">
    <property type="nucleotide sequence ID" value="NC_013791.2"/>
</dbReference>
<name>D3FZQ5_ALKPO</name>
<dbReference type="GO" id="GO:0004519">
    <property type="term" value="F:endonuclease activity"/>
    <property type="evidence" value="ECO:0007669"/>
    <property type="project" value="InterPro"/>
</dbReference>
<dbReference type="EMBL" id="CP001878">
    <property type="protein sequence ID" value="ADC49297.1"/>
    <property type="molecule type" value="Genomic_DNA"/>
</dbReference>
<accession>D3FZQ5</accession>
<dbReference type="GO" id="GO:0003677">
    <property type="term" value="F:DNA binding"/>
    <property type="evidence" value="ECO:0007669"/>
    <property type="project" value="InterPro"/>
</dbReference>
<evidence type="ECO:0000313" key="2">
    <source>
        <dbReference type="EMBL" id="ADC49297.1"/>
    </source>
</evidence>
<dbReference type="Gene3D" id="3.40.1350.10">
    <property type="match status" value="1"/>
</dbReference>
<dbReference type="HOGENOM" id="CLU_649966_0_0_9"/>
<dbReference type="Proteomes" id="UP000001544">
    <property type="component" value="Chromosome"/>
</dbReference>
<reference evidence="2 3" key="1">
    <citation type="journal article" date="2011" name="Environ. Microbiol.">
        <title>Genome of alkaliphilic Bacillus pseudofirmus OF4 reveals adaptations that support the ability to grow in an external pH range from 7.5 to 11.4.</title>
        <authorList>
            <person name="Janto B."/>
            <person name="Ahmed A."/>
            <person name="Ito M."/>
            <person name="Liu J."/>
            <person name="Hicks D.B."/>
            <person name="Pagni S."/>
            <person name="Fackelmayer O.J."/>
            <person name="Smith T.A."/>
            <person name="Earl J."/>
            <person name="Elbourne L.D."/>
            <person name="Hassan K."/>
            <person name="Paulsen I.T."/>
            <person name="Kolsto A.B."/>
            <person name="Tourasse N.J."/>
            <person name="Ehrlich G.D."/>
            <person name="Boissy R."/>
            <person name="Ivey D.M."/>
            <person name="Li G."/>
            <person name="Xue Y."/>
            <person name="Ma Y."/>
            <person name="Hu F.Z."/>
            <person name="Krulwich T.A."/>
        </authorList>
    </citation>
    <scope>NUCLEOTIDE SEQUENCE [LARGE SCALE GENOMIC DNA]</scope>
    <source>
        <strain evidence="3">ATCC BAA-2126 / JCM 17055 / OF4</strain>
    </source>
</reference>
<gene>
    <name evidence="2" type="ordered locus">BpOF4_06175</name>
</gene>
<evidence type="ECO:0000313" key="3">
    <source>
        <dbReference type="Proteomes" id="UP000001544"/>
    </source>
</evidence>
<dbReference type="eggNOG" id="COG1715">
    <property type="taxonomic scope" value="Bacteria"/>
</dbReference>
<organism evidence="2 3">
    <name type="scientific">Alkalihalophilus pseudofirmus (strain ATCC BAA-2126 / JCM 17055 / OF4)</name>
    <name type="common">Bacillus pseudofirmus</name>
    <dbReference type="NCBI Taxonomy" id="398511"/>
    <lineage>
        <taxon>Bacteria</taxon>
        <taxon>Bacillati</taxon>
        <taxon>Bacillota</taxon>
        <taxon>Bacilli</taxon>
        <taxon>Bacillales</taxon>
        <taxon>Bacillaceae</taxon>
        <taxon>Alkalihalophilus</taxon>
    </lineage>
</organism>
<dbReference type="STRING" id="398511.BpOF4_06175"/>
<feature type="domain" description="Restriction endonuclease type IV Mrr" evidence="1">
    <location>
        <begin position="289"/>
        <end position="416"/>
    </location>
</feature>
<dbReference type="KEGG" id="bpf:BpOF4_06175"/>
<evidence type="ECO:0000259" key="1">
    <source>
        <dbReference type="Pfam" id="PF04471"/>
    </source>
</evidence>
<dbReference type="InterPro" id="IPR011856">
    <property type="entry name" value="tRNA_endonuc-like_dom_sf"/>
</dbReference>
<dbReference type="Pfam" id="PF04471">
    <property type="entry name" value="Mrr_cat"/>
    <property type="match status" value="1"/>
</dbReference>
<keyword evidence="3" id="KW-1185">Reference proteome</keyword>
<dbReference type="InterPro" id="IPR007560">
    <property type="entry name" value="Restrct_endonuc_IV_Mrr"/>
</dbReference>
<proteinExistence type="predicted"/>
<dbReference type="GO" id="GO:0009307">
    <property type="term" value="P:DNA restriction-modification system"/>
    <property type="evidence" value="ECO:0007669"/>
    <property type="project" value="InterPro"/>
</dbReference>